<comment type="subcellular location">
    <subcellularLocation>
        <location evidence="1">Periplasm</location>
    </subcellularLocation>
</comment>
<dbReference type="SUPFAM" id="SSF53850">
    <property type="entry name" value="Periplasmic binding protein-like II"/>
    <property type="match status" value="1"/>
</dbReference>
<dbReference type="Proteomes" id="UP000243558">
    <property type="component" value="Unassembled WGS sequence"/>
</dbReference>
<dbReference type="GO" id="GO:0015888">
    <property type="term" value="P:thiamine transport"/>
    <property type="evidence" value="ECO:0007669"/>
    <property type="project" value="InterPro"/>
</dbReference>
<evidence type="ECO:0000256" key="6">
    <source>
        <dbReference type="ARBA" id="ARBA00022764"/>
    </source>
</evidence>
<accession>A0A1A7NVB3</accession>
<dbReference type="InterPro" id="IPR005967">
    <property type="entry name" value="ThiB"/>
</dbReference>
<dbReference type="GO" id="GO:0030975">
    <property type="term" value="F:thiamine binding"/>
    <property type="evidence" value="ECO:0007669"/>
    <property type="project" value="InterPro"/>
</dbReference>
<dbReference type="GO" id="GO:0030976">
    <property type="term" value="F:thiamine pyrophosphate binding"/>
    <property type="evidence" value="ECO:0007669"/>
    <property type="project" value="TreeGrafter"/>
</dbReference>
<keyword evidence="6" id="KW-0574">Periplasm</keyword>
<dbReference type="Gene3D" id="3.40.190.10">
    <property type="entry name" value="Periplasmic binding protein-like II"/>
    <property type="match status" value="2"/>
</dbReference>
<dbReference type="OrthoDB" id="8013425at2"/>
<dbReference type="GO" id="GO:0030288">
    <property type="term" value="C:outer membrane-bounded periplasmic space"/>
    <property type="evidence" value="ECO:0007669"/>
    <property type="project" value="InterPro"/>
</dbReference>
<dbReference type="AlphaFoldDB" id="A0A1A7NVB3"/>
<evidence type="ECO:0000256" key="2">
    <source>
        <dbReference type="ARBA" id="ARBA00008520"/>
    </source>
</evidence>
<evidence type="ECO:0000313" key="9">
    <source>
        <dbReference type="Proteomes" id="UP000243558"/>
    </source>
</evidence>
<dbReference type="NCBIfam" id="TIGR01276">
    <property type="entry name" value="thiB"/>
    <property type="match status" value="1"/>
</dbReference>
<dbReference type="PANTHER" id="PTHR30006:SF3">
    <property type="entry name" value="THIAMINE-BINDING PERIPLASMIC PROTEIN"/>
    <property type="match status" value="1"/>
</dbReference>
<dbReference type="NCBIfam" id="TIGR01254">
    <property type="entry name" value="sfuA"/>
    <property type="match status" value="1"/>
</dbReference>
<gene>
    <name evidence="8" type="ORF">QV01_02175</name>
</gene>
<dbReference type="RefSeq" id="WP_065238770.1">
    <property type="nucleotide sequence ID" value="NZ_JTJM01000009.1"/>
</dbReference>
<dbReference type="Pfam" id="PF13416">
    <property type="entry name" value="SBP_bac_8"/>
    <property type="match status" value="1"/>
</dbReference>
<keyword evidence="5 7" id="KW-0732">Signal</keyword>
<feature type="chain" id="PRO_5008358853" description="Thiamine-binding periplasmic protein" evidence="7">
    <location>
        <begin position="20"/>
        <end position="331"/>
    </location>
</feature>
<evidence type="ECO:0000256" key="1">
    <source>
        <dbReference type="ARBA" id="ARBA00004418"/>
    </source>
</evidence>
<evidence type="ECO:0000256" key="3">
    <source>
        <dbReference type="ARBA" id="ARBA00019815"/>
    </source>
</evidence>
<evidence type="ECO:0000313" key="8">
    <source>
        <dbReference type="EMBL" id="OBW93436.1"/>
    </source>
</evidence>
<dbReference type="PATRIC" id="fig|505345.7.peg.438"/>
<keyword evidence="4" id="KW-0813">Transport</keyword>
<comment type="similarity">
    <text evidence="2">Belongs to the bacterial solute-binding protein 1 family.</text>
</comment>
<keyword evidence="9" id="KW-1185">Reference proteome</keyword>
<dbReference type="InterPro" id="IPR005948">
    <property type="entry name" value="ThiB-like"/>
</dbReference>
<evidence type="ECO:0000256" key="4">
    <source>
        <dbReference type="ARBA" id="ARBA00022448"/>
    </source>
</evidence>
<sequence>MLKKVIFASALTVSTVSFATPTTLNVYTYDSFSSEWGPGPKLEQLFEKQCQCDLKFVAFDSSVTMFNRLRLEGKKSKADIALGLDQSLLEAAEQSKLFAATSVDASSLKLPMQWTSNTYIPYDFGSYAFIYDKTKLTTPPTTLKELVERKDLRVIYQDPRTSSVGRGLLLWMNQVYPQDQVAQAWQQLAQHTVTVGKGWSDTYGAFLKGEGDLVLSYRTSPLYHLLNEQNDHYAATVFSEGNILQIEVAAKLKASKQAKLADQFLQFLISPEAQKIISQSNVMFAVTDSPIEPHYDQLRQQVLSEKTIDTSKITHQQTKVWLATWQNALSK</sequence>
<evidence type="ECO:0000256" key="5">
    <source>
        <dbReference type="ARBA" id="ARBA00022729"/>
    </source>
</evidence>
<name>A0A1A7NVB3_9PAST</name>
<dbReference type="PANTHER" id="PTHR30006">
    <property type="entry name" value="THIAMINE-BINDING PERIPLASMIC PROTEIN-RELATED"/>
    <property type="match status" value="1"/>
</dbReference>
<protein>
    <recommendedName>
        <fullName evidence="3">Thiamine-binding periplasmic protein</fullName>
    </recommendedName>
</protein>
<dbReference type="EMBL" id="JTJM01000009">
    <property type="protein sequence ID" value="OBW93436.1"/>
    <property type="molecule type" value="Genomic_DNA"/>
</dbReference>
<feature type="signal peptide" evidence="7">
    <location>
        <begin position="1"/>
        <end position="19"/>
    </location>
</feature>
<evidence type="ECO:0000256" key="7">
    <source>
        <dbReference type="SAM" id="SignalP"/>
    </source>
</evidence>
<comment type="caution">
    <text evidence="8">The sequence shown here is derived from an EMBL/GenBank/DDBJ whole genome shotgun (WGS) entry which is preliminary data.</text>
</comment>
<reference evidence="8 9" key="1">
    <citation type="submission" date="2014-11" db="EMBL/GenBank/DDBJ databases">
        <title>Pan-genome of Gallibacterium spp.</title>
        <authorList>
            <person name="Kudirkiene E."/>
            <person name="Bojesen A.M."/>
        </authorList>
    </citation>
    <scope>NUCLEOTIDE SEQUENCE [LARGE SCALE GENOMIC DNA]</scope>
    <source>
        <strain evidence="8 9">F151</strain>
    </source>
</reference>
<dbReference type="InterPro" id="IPR006059">
    <property type="entry name" value="SBP"/>
</dbReference>
<organism evidence="8 9">
    <name type="scientific">Gallibacterium genomosp. 3</name>
    <dbReference type="NCBI Taxonomy" id="505345"/>
    <lineage>
        <taxon>Bacteria</taxon>
        <taxon>Pseudomonadati</taxon>
        <taxon>Pseudomonadota</taxon>
        <taxon>Gammaproteobacteria</taxon>
        <taxon>Pasteurellales</taxon>
        <taxon>Pasteurellaceae</taxon>
        <taxon>Gallibacterium</taxon>
    </lineage>
</organism>
<proteinExistence type="inferred from homology"/>